<dbReference type="GO" id="GO:0004519">
    <property type="term" value="F:endonuclease activity"/>
    <property type="evidence" value="ECO:0007669"/>
    <property type="project" value="UniProtKB-KW"/>
</dbReference>
<evidence type="ECO:0000256" key="8">
    <source>
        <dbReference type="ARBA" id="ARBA00023125"/>
    </source>
</evidence>
<organism evidence="10 11">
    <name type="scientific">Escherichia phage mellemsur</name>
    <dbReference type="NCBI Taxonomy" id="2696418"/>
    <lineage>
        <taxon>Viruses</taxon>
        <taxon>Duplodnaviria</taxon>
        <taxon>Heunggongvirae</taxon>
        <taxon>Uroviricota</taxon>
        <taxon>Caudoviricetes</taxon>
        <taxon>Autographivirales</taxon>
        <taxon>Autoscriptoviridae</taxon>
        <taxon>Stentvirinae</taxon>
        <taxon>Bonnellvirus</taxon>
        <taxon>Bonnellvirus mellemsur</taxon>
    </lineage>
</organism>
<dbReference type="GO" id="GO:0016787">
    <property type="term" value="F:hydrolase activity"/>
    <property type="evidence" value="ECO:0007669"/>
    <property type="project" value="UniProtKB-KW"/>
</dbReference>
<keyword evidence="11" id="KW-1185">Reference proteome</keyword>
<keyword evidence="4" id="KW-0479">Metal-binding</keyword>
<evidence type="ECO:0000256" key="3">
    <source>
        <dbReference type="ARBA" id="ARBA00022722"/>
    </source>
</evidence>
<evidence type="ECO:0000256" key="4">
    <source>
        <dbReference type="ARBA" id="ARBA00022723"/>
    </source>
</evidence>
<dbReference type="Pfam" id="PF00552">
    <property type="entry name" value="IN_DBD_C"/>
    <property type="match status" value="1"/>
</dbReference>
<evidence type="ECO:0000313" key="11">
    <source>
        <dbReference type="Proteomes" id="UP000464219"/>
    </source>
</evidence>
<reference evidence="11" key="1">
    <citation type="submission" date="2019-12" db="EMBL/GenBank/DDBJ databases">
        <authorList>
            <person name="Olsen N.S."/>
            <person name="Junco L.M.F."/>
            <person name="Kot W."/>
            <person name="Hansen L.H."/>
        </authorList>
    </citation>
    <scope>NUCLEOTIDE SEQUENCE [LARGE SCALE GENOMIC DNA]</scope>
</reference>
<evidence type="ECO:0000256" key="1">
    <source>
        <dbReference type="ARBA" id="ARBA00022679"/>
    </source>
</evidence>
<keyword evidence="2" id="KW-0548">Nucleotidyltransferase</keyword>
<keyword evidence="3" id="KW-0540">Nuclease</keyword>
<sequence length="74" mass="8705">MTRTLYQEDVVQLKEDGLSIEWEANTQVELYKDGTVCISQDGEEVWLPWAYVRDIIFALEEAHDAHERHRSSRP</sequence>
<feature type="domain" description="Integrase-type" evidence="9">
    <location>
        <begin position="34"/>
        <end position="54"/>
    </location>
</feature>
<proteinExistence type="predicted"/>
<evidence type="ECO:0000256" key="2">
    <source>
        <dbReference type="ARBA" id="ARBA00022695"/>
    </source>
</evidence>
<gene>
    <name evidence="10" type="ORF">mellemsur_33</name>
</gene>
<dbReference type="InterPro" id="IPR001037">
    <property type="entry name" value="Integrase_C_retrovir"/>
</dbReference>
<dbReference type="GO" id="GO:0046872">
    <property type="term" value="F:metal ion binding"/>
    <property type="evidence" value="ECO:0007669"/>
    <property type="project" value="UniProtKB-KW"/>
</dbReference>
<accession>A0A6B9WKU1</accession>
<keyword evidence="1" id="KW-0808">Transferase</keyword>
<evidence type="ECO:0000256" key="5">
    <source>
        <dbReference type="ARBA" id="ARBA00022759"/>
    </source>
</evidence>
<protein>
    <recommendedName>
        <fullName evidence="9">Integrase-type domain-containing protein</fullName>
    </recommendedName>
</protein>
<evidence type="ECO:0000259" key="9">
    <source>
        <dbReference type="Pfam" id="PF00552"/>
    </source>
</evidence>
<evidence type="ECO:0000256" key="7">
    <source>
        <dbReference type="ARBA" id="ARBA00022908"/>
    </source>
</evidence>
<keyword evidence="5" id="KW-0255">Endonuclease</keyword>
<name>A0A6B9WKU1_9CAUD</name>
<dbReference type="GO" id="GO:0015074">
    <property type="term" value="P:DNA integration"/>
    <property type="evidence" value="ECO:0007669"/>
    <property type="project" value="UniProtKB-KW"/>
</dbReference>
<dbReference type="EMBL" id="MN850570">
    <property type="protein sequence ID" value="QHR65434.1"/>
    <property type="molecule type" value="Genomic_DNA"/>
</dbReference>
<keyword evidence="6" id="KW-0378">Hydrolase</keyword>
<keyword evidence="8" id="KW-0238">DNA-binding</keyword>
<keyword evidence="7" id="KW-0229">DNA integration</keyword>
<dbReference type="GO" id="GO:0003677">
    <property type="term" value="F:DNA binding"/>
    <property type="evidence" value="ECO:0007669"/>
    <property type="project" value="UniProtKB-KW"/>
</dbReference>
<dbReference type="GO" id="GO:0016779">
    <property type="term" value="F:nucleotidyltransferase activity"/>
    <property type="evidence" value="ECO:0007669"/>
    <property type="project" value="UniProtKB-KW"/>
</dbReference>
<evidence type="ECO:0000313" key="10">
    <source>
        <dbReference type="EMBL" id="QHR65434.1"/>
    </source>
</evidence>
<dbReference type="Proteomes" id="UP000464219">
    <property type="component" value="Segment"/>
</dbReference>
<evidence type="ECO:0000256" key="6">
    <source>
        <dbReference type="ARBA" id="ARBA00022801"/>
    </source>
</evidence>